<dbReference type="AlphaFoldDB" id="A9NT09"/>
<protein>
    <recommendedName>
        <fullName evidence="7">FLZ-type domain-containing protein</fullName>
    </recommendedName>
</protein>
<dbReference type="GO" id="GO:0005737">
    <property type="term" value="C:cytoplasm"/>
    <property type="evidence" value="ECO:0007669"/>
    <property type="project" value="UniProtKB-SubCell"/>
</dbReference>
<evidence type="ECO:0000256" key="4">
    <source>
        <dbReference type="ARBA" id="ARBA00022723"/>
    </source>
</evidence>
<dbReference type="PANTHER" id="PTHR33059:SF4">
    <property type="entry name" value="FCS-LIKE ZINC FINGER 5"/>
    <property type="match status" value="1"/>
</dbReference>
<evidence type="ECO:0000259" key="7">
    <source>
        <dbReference type="PROSITE" id="PS51795"/>
    </source>
</evidence>
<comment type="subcellular location">
    <subcellularLocation>
        <location evidence="1">Cytoplasm</location>
    </subcellularLocation>
</comment>
<dbReference type="Pfam" id="PF04570">
    <property type="entry name" value="zf-FLZ"/>
    <property type="match status" value="1"/>
</dbReference>
<reference evidence="8" key="1">
    <citation type="journal article" date="2008" name="BMC Genomics">
        <title>A conifer genomics resource of 200,000 spruce (Picea spp.) ESTs and 6,464 high-quality, sequence-finished full-length cDNAs for Sitka spruce (Picea sitchensis).</title>
        <authorList>
            <person name="Ralph S.G."/>
            <person name="Chun H.J."/>
            <person name="Kolosova N."/>
            <person name="Cooper D."/>
            <person name="Oddy C."/>
            <person name="Ritland C.E."/>
            <person name="Kirkpatrick R."/>
            <person name="Moore R."/>
            <person name="Barber S."/>
            <person name="Holt R.A."/>
            <person name="Jones S.J."/>
            <person name="Marra M.A."/>
            <person name="Douglas C.J."/>
            <person name="Ritland K."/>
            <person name="Bohlmann J."/>
        </authorList>
    </citation>
    <scope>NUCLEOTIDE SEQUENCE</scope>
    <source>
        <tissue evidence="8">Bark</tissue>
    </source>
</reference>
<comment type="similarity">
    <text evidence="2">Belongs to the FLZ family.</text>
</comment>
<feature type="compositionally biased region" description="Polar residues" evidence="6">
    <location>
        <begin position="145"/>
        <end position="166"/>
    </location>
</feature>
<sequence>MLLGKRARPTMRRTTSMSSLGSDSSLELNPKEKQRPSQDCSSIKGMALGETAQGQTVAMGVPNKKGIWWPLNGFGFPRPNRRKNSEPAHFLHACFLCKRRLVPGRDIYMYRGDSAFCSIECRHQQIVLDERKEKRTVIVMKKESVPSNQHQNSGNQGSHSETAAAA</sequence>
<feature type="compositionally biased region" description="Basic residues" evidence="6">
    <location>
        <begin position="1"/>
        <end position="11"/>
    </location>
</feature>
<feature type="region of interest" description="Disordered" evidence="6">
    <location>
        <begin position="141"/>
        <end position="166"/>
    </location>
</feature>
<feature type="zinc finger region" description="FLZ-type" evidence="5">
    <location>
        <begin position="89"/>
        <end position="133"/>
    </location>
</feature>
<dbReference type="GO" id="GO:0046872">
    <property type="term" value="F:metal ion binding"/>
    <property type="evidence" value="ECO:0007669"/>
    <property type="project" value="UniProtKB-KW"/>
</dbReference>
<feature type="region of interest" description="Disordered" evidence="6">
    <location>
        <begin position="1"/>
        <end position="39"/>
    </location>
</feature>
<evidence type="ECO:0000256" key="3">
    <source>
        <dbReference type="ARBA" id="ARBA00022490"/>
    </source>
</evidence>
<feature type="domain" description="FLZ-type" evidence="7">
    <location>
        <begin position="89"/>
        <end position="133"/>
    </location>
</feature>
<evidence type="ECO:0000313" key="8">
    <source>
        <dbReference type="EMBL" id="ABK23770.1"/>
    </source>
</evidence>
<name>A9NT09_PICSI</name>
<keyword evidence="3" id="KW-0963">Cytoplasm</keyword>
<dbReference type="PROSITE" id="PS51795">
    <property type="entry name" value="ZF_FLZ"/>
    <property type="match status" value="1"/>
</dbReference>
<evidence type="ECO:0000256" key="5">
    <source>
        <dbReference type="PROSITE-ProRule" id="PRU01131"/>
    </source>
</evidence>
<keyword evidence="4" id="KW-0479">Metal-binding</keyword>
<organism evidence="8">
    <name type="scientific">Picea sitchensis</name>
    <name type="common">Sitka spruce</name>
    <name type="synonym">Pinus sitchensis</name>
    <dbReference type="NCBI Taxonomy" id="3332"/>
    <lineage>
        <taxon>Eukaryota</taxon>
        <taxon>Viridiplantae</taxon>
        <taxon>Streptophyta</taxon>
        <taxon>Embryophyta</taxon>
        <taxon>Tracheophyta</taxon>
        <taxon>Spermatophyta</taxon>
        <taxon>Pinopsida</taxon>
        <taxon>Pinidae</taxon>
        <taxon>Conifers I</taxon>
        <taxon>Pinales</taxon>
        <taxon>Pinaceae</taxon>
        <taxon>Picea</taxon>
    </lineage>
</organism>
<dbReference type="EMBL" id="EF084452">
    <property type="protein sequence ID" value="ABK23770.1"/>
    <property type="molecule type" value="mRNA"/>
</dbReference>
<dbReference type="InterPro" id="IPR007650">
    <property type="entry name" value="Zf-FLZ_dom"/>
</dbReference>
<evidence type="ECO:0000256" key="1">
    <source>
        <dbReference type="ARBA" id="ARBA00004496"/>
    </source>
</evidence>
<dbReference type="PANTHER" id="PTHR33059">
    <property type="entry name" value="FCS-LIKE ZINC FINGER 5"/>
    <property type="match status" value="1"/>
</dbReference>
<evidence type="ECO:0000256" key="2">
    <source>
        <dbReference type="ARBA" id="ARBA00009374"/>
    </source>
</evidence>
<accession>A9NT09</accession>
<proteinExistence type="evidence at transcript level"/>
<feature type="compositionally biased region" description="Low complexity" evidence="6">
    <location>
        <begin position="16"/>
        <end position="28"/>
    </location>
</feature>
<evidence type="ECO:0000256" key="6">
    <source>
        <dbReference type="SAM" id="MobiDB-lite"/>
    </source>
</evidence>